<name>A0A151CFX0_9BACT</name>
<dbReference type="OrthoDB" id="9814045at2"/>
<protein>
    <submittedName>
        <fullName evidence="1">Toxin</fullName>
    </submittedName>
</protein>
<accession>A0A151CFX0</accession>
<proteinExistence type="predicted"/>
<evidence type="ECO:0000313" key="2">
    <source>
        <dbReference type="Proteomes" id="UP000075359"/>
    </source>
</evidence>
<reference evidence="1 2" key="1">
    <citation type="submission" date="2015-11" db="EMBL/GenBank/DDBJ databases">
        <title>Draft genome of Sulfurovum riftiae 1812E, a member of the Epsilonproteobacteria isolated from the tube of the deep-sea hydrothermal vent tubewom Riftia pachyptila.</title>
        <authorList>
            <person name="Vetriani C."/>
            <person name="Giovannelli D."/>
        </authorList>
    </citation>
    <scope>NUCLEOTIDE SEQUENCE [LARGE SCALE GENOMIC DNA]</scope>
    <source>
        <strain evidence="1 2">1812E</strain>
    </source>
</reference>
<evidence type="ECO:0000313" key="1">
    <source>
        <dbReference type="EMBL" id="KYJ86428.1"/>
    </source>
</evidence>
<dbReference type="STRING" id="1630136.AS592_06365"/>
<dbReference type="Proteomes" id="UP000075359">
    <property type="component" value="Unassembled WGS sequence"/>
</dbReference>
<organism evidence="1 2">
    <name type="scientific">Sulfurovum riftiae</name>
    <dbReference type="NCBI Taxonomy" id="1630136"/>
    <lineage>
        <taxon>Bacteria</taxon>
        <taxon>Pseudomonadati</taxon>
        <taxon>Campylobacterota</taxon>
        <taxon>Epsilonproteobacteria</taxon>
        <taxon>Campylobacterales</taxon>
        <taxon>Sulfurovaceae</taxon>
        <taxon>Sulfurovum</taxon>
    </lineage>
</organism>
<dbReference type="AlphaFoldDB" id="A0A151CFX0"/>
<dbReference type="EMBL" id="LNKT01000034">
    <property type="protein sequence ID" value="KYJ86428.1"/>
    <property type="molecule type" value="Genomic_DNA"/>
</dbReference>
<sequence>MKPFEWNEDKNELLKTTRNVSFEDVILSIQSGKILDIVPHFNPSKYPNQKLFIITILDYTYYVPFVEDEEKVFLKNIIPSRKYHKLYRS</sequence>
<comment type="caution">
    <text evidence="1">The sequence shown here is derived from an EMBL/GenBank/DDBJ whole genome shotgun (WGS) entry which is preliminary data.</text>
</comment>
<keyword evidence="2" id="KW-1185">Reference proteome</keyword>
<gene>
    <name evidence="1" type="ORF">AS592_06365</name>
</gene>